<feature type="transmembrane region" description="Helical" evidence="1">
    <location>
        <begin position="54"/>
        <end position="81"/>
    </location>
</feature>
<sequence>MQQGLSFHSMLLVADRAGAVPEKAELAPPSGTKPGVPKMAIEVEEAIELKGQSALWLSITGIIAFLLGFFAIGWILAFAGFITAGTQLISPERGRYWPARLALSLSLFFVISLLGFILYYG</sequence>
<organism evidence="2 3">
    <name type="scientific">Phaeodactylibacter xiamenensis</name>
    <dbReference type="NCBI Taxonomy" id="1524460"/>
    <lineage>
        <taxon>Bacteria</taxon>
        <taxon>Pseudomonadati</taxon>
        <taxon>Bacteroidota</taxon>
        <taxon>Saprospiria</taxon>
        <taxon>Saprospirales</taxon>
        <taxon>Haliscomenobacteraceae</taxon>
        <taxon>Phaeodactylibacter</taxon>
    </lineage>
</organism>
<protein>
    <recommendedName>
        <fullName evidence="4">DUF4190 domain-containing protein</fullName>
    </recommendedName>
</protein>
<accession>A0A098S7L6</accession>
<name>A0A098S7L6_9BACT</name>
<keyword evidence="1" id="KW-0812">Transmembrane</keyword>
<evidence type="ECO:0000313" key="3">
    <source>
        <dbReference type="Proteomes" id="UP000029736"/>
    </source>
</evidence>
<proteinExistence type="predicted"/>
<comment type="caution">
    <text evidence="2">The sequence shown here is derived from an EMBL/GenBank/DDBJ whole genome shotgun (WGS) entry which is preliminary data.</text>
</comment>
<evidence type="ECO:0000313" key="2">
    <source>
        <dbReference type="EMBL" id="KGE88564.1"/>
    </source>
</evidence>
<dbReference type="Proteomes" id="UP000029736">
    <property type="component" value="Unassembled WGS sequence"/>
</dbReference>
<dbReference type="RefSeq" id="WP_044218196.1">
    <property type="nucleotide sequence ID" value="NZ_JBKAGJ010000006.1"/>
</dbReference>
<feature type="transmembrane region" description="Helical" evidence="1">
    <location>
        <begin position="101"/>
        <end position="120"/>
    </location>
</feature>
<gene>
    <name evidence="2" type="ORF">IX84_07745</name>
</gene>
<dbReference type="STRING" id="1524460.IX84_07745"/>
<evidence type="ECO:0000256" key="1">
    <source>
        <dbReference type="SAM" id="Phobius"/>
    </source>
</evidence>
<evidence type="ECO:0008006" key="4">
    <source>
        <dbReference type="Google" id="ProtNLM"/>
    </source>
</evidence>
<dbReference type="AlphaFoldDB" id="A0A098S7L6"/>
<reference evidence="2 3" key="1">
    <citation type="journal article" date="2014" name="Int. J. Syst. Evol. Microbiol.">
        <title>Phaeodactylibacter xiamenensis gen. nov., sp. nov., a member of the family Saprospiraceae isolated from the marine alga Phaeodactylum tricornutum.</title>
        <authorList>
            <person name="Chen Z.Jr."/>
            <person name="Lei X."/>
            <person name="Lai Q."/>
            <person name="Li Y."/>
            <person name="Zhang B."/>
            <person name="Zhang J."/>
            <person name="Zhang H."/>
            <person name="Yang L."/>
            <person name="Zheng W."/>
            <person name="Tian Y."/>
            <person name="Yu Z."/>
            <person name="Xu H.Jr."/>
            <person name="Zheng T."/>
        </authorList>
    </citation>
    <scope>NUCLEOTIDE SEQUENCE [LARGE SCALE GENOMIC DNA]</scope>
    <source>
        <strain evidence="2 3">KD52</strain>
    </source>
</reference>
<dbReference type="EMBL" id="JPOS01000018">
    <property type="protein sequence ID" value="KGE88564.1"/>
    <property type="molecule type" value="Genomic_DNA"/>
</dbReference>
<keyword evidence="3" id="KW-1185">Reference proteome</keyword>
<keyword evidence="1" id="KW-0472">Membrane</keyword>
<keyword evidence="1" id="KW-1133">Transmembrane helix</keyword>